<keyword evidence="4" id="KW-1185">Reference proteome</keyword>
<protein>
    <submittedName>
        <fullName evidence="3">Uncharacterized protein</fullName>
    </submittedName>
</protein>
<keyword evidence="1" id="KW-0175">Coiled coil</keyword>
<feature type="coiled-coil region" evidence="1">
    <location>
        <begin position="487"/>
        <end position="525"/>
    </location>
</feature>
<proteinExistence type="predicted"/>
<sequence>MLILFILKILFIVKVIGYDDVQPIVVPSLVHEFVLPKNPLVNPFYNPQIDALSTFDTVLAIKGRLTGRSIEIDDTDISNLEQRSTIDSAWENLIVSGPITVNLLAQVMVLSSKRDFSFRDAVPGNIFQYVKYPDSFRMTLNQISNEGWRAFLTAHINMDKLQLNMQRIPTHIKIALSILSTTTTTQTSKQIETQMSKILQTVLRIGNDCISVANDTHTAFSTVMNYLGEVIALTETSKSLRETRLRETEIELNVSRVWQKQLKQLRNILKEHYESTVEDLRFAHIEYSRALARRSSRFEKGLMRLTSAVVKLTRNAAKVLERLTSDEQQINGASSALNYLLNGSVMATADNGKALLIAQSLSESMNDLFSIFNDIFYSINNQTTSHNPKEMENILCEIETYEKLIGKTDIVINVVNPILEQIKNVTIKAIELAQDNALGKSVNRTETDYVSAQLKKLIGEMKKIDAAAGLIDDPSGMKPSEDNQFSSDSAKMAIQITEQKLEDARKRSDASLAQLRKNMNDMNELVGKIASLDLTRISYAELLDYMRQALRLLATMRQTWAQLVLFFSTIASQAEIALSGTLDPFIQQAKRAGNEDISADERSFFVELLKEQSISIYQTSYSLFIMSRTYVDMSNEFLMPRLSGLSLMFTAKDDNERMVLNNRLALETKATQTKVKALVEERKMTYTSMVNNQLRKLQTTLQNLGGPSIENQRAIDEASELLSSQ</sequence>
<dbReference type="EMBL" id="CAJNOR010000648">
    <property type="protein sequence ID" value="CAF0971985.1"/>
    <property type="molecule type" value="Genomic_DNA"/>
</dbReference>
<evidence type="ECO:0000256" key="1">
    <source>
        <dbReference type="SAM" id="Coils"/>
    </source>
</evidence>
<evidence type="ECO:0000313" key="4">
    <source>
        <dbReference type="Proteomes" id="UP000663828"/>
    </source>
</evidence>
<accession>A0A814EP13</accession>
<feature type="signal peptide" evidence="2">
    <location>
        <begin position="1"/>
        <end position="17"/>
    </location>
</feature>
<evidence type="ECO:0000256" key="2">
    <source>
        <dbReference type="SAM" id="SignalP"/>
    </source>
</evidence>
<dbReference type="PANTHER" id="PTHR33488:SF2">
    <property type="entry name" value="EARLY ENDOSOME ANTIGEN 1-LIKE"/>
    <property type="match status" value="1"/>
</dbReference>
<reference evidence="3" key="1">
    <citation type="submission" date="2021-02" db="EMBL/GenBank/DDBJ databases">
        <authorList>
            <person name="Nowell W R."/>
        </authorList>
    </citation>
    <scope>NUCLEOTIDE SEQUENCE</scope>
</reference>
<gene>
    <name evidence="3" type="ORF">XAT740_LOCUS11715</name>
</gene>
<feature type="chain" id="PRO_5032456132" evidence="2">
    <location>
        <begin position="18"/>
        <end position="725"/>
    </location>
</feature>
<dbReference type="PANTHER" id="PTHR33488">
    <property type="entry name" value="ZGC:162509"/>
    <property type="match status" value="1"/>
</dbReference>
<keyword evidence="2" id="KW-0732">Signal</keyword>
<name>A0A814EP13_ADIRI</name>
<organism evidence="3 4">
    <name type="scientific">Adineta ricciae</name>
    <name type="common">Rotifer</name>
    <dbReference type="NCBI Taxonomy" id="249248"/>
    <lineage>
        <taxon>Eukaryota</taxon>
        <taxon>Metazoa</taxon>
        <taxon>Spiralia</taxon>
        <taxon>Gnathifera</taxon>
        <taxon>Rotifera</taxon>
        <taxon>Eurotatoria</taxon>
        <taxon>Bdelloidea</taxon>
        <taxon>Adinetida</taxon>
        <taxon>Adinetidae</taxon>
        <taxon>Adineta</taxon>
    </lineage>
</organism>
<evidence type="ECO:0000313" key="3">
    <source>
        <dbReference type="EMBL" id="CAF0971985.1"/>
    </source>
</evidence>
<comment type="caution">
    <text evidence="3">The sequence shown here is derived from an EMBL/GenBank/DDBJ whole genome shotgun (WGS) entry which is preliminary data.</text>
</comment>
<dbReference type="Proteomes" id="UP000663828">
    <property type="component" value="Unassembled WGS sequence"/>
</dbReference>
<dbReference type="AlphaFoldDB" id="A0A814EP13"/>